<dbReference type="InterPro" id="IPR025827">
    <property type="entry name" value="Zn_ribbon_recom_dom"/>
</dbReference>
<comment type="caution">
    <text evidence="3">The sequence shown here is derived from an EMBL/GenBank/DDBJ whole genome shotgun (WGS) entry which is preliminary data.</text>
</comment>
<dbReference type="Pfam" id="PF13408">
    <property type="entry name" value="Zn_ribbon_recom"/>
    <property type="match status" value="1"/>
</dbReference>
<protein>
    <submittedName>
        <fullName evidence="3">DNA invertase Pin-like site-specific DNA recombinase/regulator of replication initiation timing</fullName>
    </submittedName>
</protein>
<organism evidence="3 4">
    <name type="scientific">Acidocella aromatica</name>
    <dbReference type="NCBI Taxonomy" id="1303579"/>
    <lineage>
        <taxon>Bacteria</taxon>
        <taxon>Pseudomonadati</taxon>
        <taxon>Pseudomonadota</taxon>
        <taxon>Alphaproteobacteria</taxon>
        <taxon>Acetobacterales</taxon>
        <taxon>Acidocellaceae</taxon>
        <taxon>Acidocella</taxon>
    </lineage>
</organism>
<dbReference type="InterPro" id="IPR038109">
    <property type="entry name" value="DNA_bind_recomb_sf"/>
</dbReference>
<dbReference type="PROSITE" id="PS51737">
    <property type="entry name" value="RECOMBINASE_DNA_BIND"/>
    <property type="match status" value="1"/>
</dbReference>
<keyword evidence="1" id="KW-0175">Coiled coil</keyword>
<dbReference type="AlphaFoldDB" id="A0A840V9N6"/>
<sequence>MSRIGYSYTRFSTAVQTSGDSQRRQDQLAISYATRHSITLDTSLNLRDQGLSAFSSAHKKRGNLGKFLAAIESGKIKPGSLLLIEAVDRLSREHPITAMDTISQIVRAGVEIVTCEDDTVYSMATLDSGAMQILAGKLEQARMFSKRHSRRMNGVWEEKKLSGTVLTKLAPGWLKVVDDKYEVIESRAAVVRRIFEETAAGLGRERIAKRLNQEGIPTFSRAEQGVKVKKVSTSQWHTSTIQSIIKTRSALGYYQPHELRVANGRKRVAVGEERLIYPPVIDAALWERATASMKTRASTGGEKVLECDNLLKGIAKCAHCMGTMTYMRRAPRNPRSQEMEYLACYDATRGGLCANKNYYRYKLVELLIIDTLMAFNAFDPTLFEVNDAKLNDLSKRIASANDEKNKIAKQIANITEAIGEHGLKSLISKLAELEKNYSKLDEKISDLKDEIALATNESPALNLNKIAQLRALAESDGKERIDARLVMSQALKALIEGVYFNHESNSALVILHGFIMSIRIVYEGRKRNINACVDSILFHAGEKSFFLNGDGEIEKFEDDNQKDFVDYQISILDPDSPLMKRIALRRPSNTFLYPKRLLEKSDGTATGGGKE</sequence>
<dbReference type="InterPro" id="IPR036162">
    <property type="entry name" value="Resolvase-like_N_sf"/>
</dbReference>
<dbReference type="SMART" id="SM00857">
    <property type="entry name" value="Resolvase"/>
    <property type="match status" value="1"/>
</dbReference>
<dbReference type="Gene3D" id="3.90.1750.20">
    <property type="entry name" value="Putative Large Serine Recombinase, Chain B, Domain 2"/>
    <property type="match status" value="1"/>
</dbReference>
<keyword evidence="4" id="KW-1185">Reference proteome</keyword>
<dbReference type="Gene3D" id="3.40.50.1390">
    <property type="entry name" value="Resolvase, N-terminal catalytic domain"/>
    <property type="match status" value="1"/>
</dbReference>
<dbReference type="PANTHER" id="PTHR30461">
    <property type="entry name" value="DNA-INVERTASE FROM LAMBDOID PROPHAGE"/>
    <property type="match status" value="1"/>
</dbReference>
<dbReference type="EMBL" id="JACHFJ010000002">
    <property type="protein sequence ID" value="MBB5372463.1"/>
    <property type="molecule type" value="Genomic_DNA"/>
</dbReference>
<dbReference type="Pfam" id="PF07508">
    <property type="entry name" value="Recombinase"/>
    <property type="match status" value="1"/>
</dbReference>
<evidence type="ECO:0000313" key="4">
    <source>
        <dbReference type="Proteomes" id="UP000553706"/>
    </source>
</evidence>
<dbReference type="RefSeq" id="WP_183265487.1">
    <property type="nucleotide sequence ID" value="NZ_JACHFJ010000002.1"/>
</dbReference>
<dbReference type="GO" id="GO:0000150">
    <property type="term" value="F:DNA strand exchange activity"/>
    <property type="evidence" value="ECO:0007669"/>
    <property type="project" value="InterPro"/>
</dbReference>
<gene>
    <name evidence="3" type="ORF">HNP71_000701</name>
</gene>
<dbReference type="CDD" id="cd00338">
    <property type="entry name" value="Ser_Recombinase"/>
    <property type="match status" value="1"/>
</dbReference>
<evidence type="ECO:0000256" key="1">
    <source>
        <dbReference type="SAM" id="Coils"/>
    </source>
</evidence>
<accession>A0A840V9N6</accession>
<evidence type="ECO:0000259" key="2">
    <source>
        <dbReference type="PROSITE" id="PS51737"/>
    </source>
</evidence>
<evidence type="ECO:0000313" key="3">
    <source>
        <dbReference type="EMBL" id="MBB5372463.1"/>
    </source>
</evidence>
<proteinExistence type="predicted"/>
<dbReference type="InterPro" id="IPR006119">
    <property type="entry name" value="Resolv_N"/>
</dbReference>
<reference evidence="3 4" key="1">
    <citation type="submission" date="2020-08" db="EMBL/GenBank/DDBJ databases">
        <title>Genomic Encyclopedia of Type Strains, Phase IV (KMG-IV): sequencing the most valuable type-strain genomes for metagenomic binning, comparative biology and taxonomic classification.</title>
        <authorList>
            <person name="Goeker M."/>
        </authorList>
    </citation>
    <scope>NUCLEOTIDE SEQUENCE [LARGE SCALE GENOMIC DNA]</scope>
    <source>
        <strain evidence="3 4">DSM 27026</strain>
    </source>
</reference>
<dbReference type="SUPFAM" id="SSF53041">
    <property type="entry name" value="Resolvase-like"/>
    <property type="match status" value="1"/>
</dbReference>
<dbReference type="Pfam" id="PF00239">
    <property type="entry name" value="Resolvase"/>
    <property type="match status" value="1"/>
</dbReference>
<dbReference type="PANTHER" id="PTHR30461:SF23">
    <property type="entry name" value="DNA RECOMBINASE-RELATED"/>
    <property type="match status" value="1"/>
</dbReference>
<feature type="coiled-coil region" evidence="1">
    <location>
        <begin position="390"/>
        <end position="457"/>
    </location>
</feature>
<dbReference type="InterPro" id="IPR011109">
    <property type="entry name" value="DNA_bind_recombinase_dom"/>
</dbReference>
<dbReference type="InterPro" id="IPR050639">
    <property type="entry name" value="SSR_resolvase"/>
</dbReference>
<dbReference type="GO" id="GO:0003677">
    <property type="term" value="F:DNA binding"/>
    <property type="evidence" value="ECO:0007669"/>
    <property type="project" value="InterPro"/>
</dbReference>
<name>A0A840V9N6_9PROT</name>
<dbReference type="Proteomes" id="UP000553706">
    <property type="component" value="Unassembled WGS sequence"/>
</dbReference>
<feature type="domain" description="Recombinase" evidence="2">
    <location>
        <begin position="171"/>
        <end position="299"/>
    </location>
</feature>